<keyword evidence="1" id="KW-1133">Transmembrane helix</keyword>
<evidence type="ECO:0000313" key="3">
    <source>
        <dbReference type="Proteomes" id="UP001055102"/>
    </source>
</evidence>
<organism evidence="2 3">
    <name type="scientific">Methylobacterium jeotgali</name>
    <dbReference type="NCBI Taxonomy" id="381630"/>
    <lineage>
        <taxon>Bacteria</taxon>
        <taxon>Pseudomonadati</taxon>
        <taxon>Pseudomonadota</taxon>
        <taxon>Alphaproteobacteria</taxon>
        <taxon>Hyphomicrobiales</taxon>
        <taxon>Methylobacteriaceae</taxon>
        <taxon>Methylobacterium</taxon>
    </lineage>
</organism>
<comment type="caution">
    <text evidence="2">The sequence shown here is derived from an EMBL/GenBank/DDBJ whole genome shotgun (WGS) entry which is preliminary data.</text>
</comment>
<keyword evidence="3" id="KW-1185">Reference proteome</keyword>
<sequence length="68" mass="7205">MRPARRPTPLRYATAESILIVPQRSDLRAVNDNALPDRAALIIVVIGQVSAAIASISGIVAAALMLVR</sequence>
<gene>
    <name evidence="2" type="ORF">AOPFMNJM_0316</name>
</gene>
<protein>
    <submittedName>
        <fullName evidence="2">Uncharacterized protein</fullName>
    </submittedName>
</protein>
<dbReference type="Proteomes" id="UP001055102">
    <property type="component" value="Unassembled WGS sequence"/>
</dbReference>
<evidence type="ECO:0000256" key="1">
    <source>
        <dbReference type="SAM" id="Phobius"/>
    </source>
</evidence>
<reference evidence="2" key="2">
    <citation type="submission" date="2021-08" db="EMBL/GenBank/DDBJ databases">
        <authorList>
            <person name="Tani A."/>
            <person name="Ola A."/>
            <person name="Ogura Y."/>
            <person name="Katsura K."/>
            <person name="Hayashi T."/>
        </authorList>
    </citation>
    <scope>NUCLEOTIDE SEQUENCE</scope>
    <source>
        <strain evidence="2">LMG 23639</strain>
    </source>
</reference>
<evidence type="ECO:0000313" key="2">
    <source>
        <dbReference type="EMBL" id="GJE05022.1"/>
    </source>
</evidence>
<feature type="transmembrane region" description="Helical" evidence="1">
    <location>
        <begin position="39"/>
        <end position="67"/>
    </location>
</feature>
<dbReference type="RefSeq" id="WP_238273744.1">
    <property type="nucleotide sequence ID" value="NZ_BPQR01000004.1"/>
</dbReference>
<keyword evidence="1" id="KW-0472">Membrane</keyword>
<keyword evidence="1" id="KW-0812">Transmembrane</keyword>
<dbReference type="EMBL" id="BPQR01000004">
    <property type="protein sequence ID" value="GJE05022.1"/>
    <property type="molecule type" value="Genomic_DNA"/>
</dbReference>
<proteinExistence type="predicted"/>
<reference evidence="2" key="1">
    <citation type="journal article" date="2021" name="Front. Microbiol.">
        <title>Comprehensive Comparative Genomics and Phenotyping of Methylobacterium Species.</title>
        <authorList>
            <person name="Alessa O."/>
            <person name="Ogura Y."/>
            <person name="Fujitani Y."/>
            <person name="Takami H."/>
            <person name="Hayashi T."/>
            <person name="Sahin N."/>
            <person name="Tani A."/>
        </authorList>
    </citation>
    <scope>NUCLEOTIDE SEQUENCE</scope>
    <source>
        <strain evidence="2">LMG 23639</strain>
    </source>
</reference>
<name>A0ABQ4SPL3_9HYPH</name>
<accession>A0ABQ4SPL3</accession>